<dbReference type="Pfam" id="PF04733">
    <property type="entry name" value="Coatomer_E"/>
    <property type="match status" value="1"/>
</dbReference>
<dbReference type="GO" id="GO:0006891">
    <property type="term" value="P:intra-Golgi vesicle-mediated transport"/>
    <property type="evidence" value="ECO:0007669"/>
    <property type="project" value="TreeGrafter"/>
</dbReference>
<evidence type="ECO:0000313" key="11">
    <source>
        <dbReference type="EMBL" id="ODV92131.1"/>
    </source>
</evidence>
<dbReference type="Proteomes" id="UP000095023">
    <property type="component" value="Unassembled WGS sequence"/>
</dbReference>
<dbReference type="GO" id="GO:0030126">
    <property type="term" value="C:COPI vesicle coat"/>
    <property type="evidence" value="ECO:0007669"/>
    <property type="project" value="TreeGrafter"/>
</dbReference>
<comment type="similarity">
    <text evidence="3">Belongs to the COPE family.</text>
</comment>
<sequence>MEFLDPSGELYQLHRDFYLGDYNKVLSTSPENFSPELRELALMIVAKARIAIGDHVGVLEGLQGVGSTTLQAVMALAQAYDDPELAVDMVAELAPYDSYTAPLAAMVLYRGGRIEEAISTAQAAEDSIDAVAVLAQILIATGRLQEADATVQNAKKWAQDNIALNLAEAWVDMAIGGERYVQAVYIYEELTGNDERSPLFQAQKVAQVLSGYIEPEPWTKPSAKAIALFNDTLSARAA</sequence>
<reference evidence="12" key="1">
    <citation type="submission" date="2016-02" db="EMBL/GenBank/DDBJ databases">
        <title>Comparative genomics of biotechnologically important yeasts.</title>
        <authorList>
            <consortium name="DOE Joint Genome Institute"/>
            <person name="Riley R."/>
            <person name="Haridas S."/>
            <person name="Wolfe K.H."/>
            <person name="Lopes M.R."/>
            <person name="Hittinger C.T."/>
            <person name="Goker M."/>
            <person name="Salamov A."/>
            <person name="Wisecaver J."/>
            <person name="Long T.M."/>
            <person name="Aerts A.L."/>
            <person name="Barry K."/>
            <person name="Choi C."/>
            <person name="Clum A."/>
            <person name="Coughlan A.Y."/>
            <person name="Deshpande S."/>
            <person name="Douglass A.P."/>
            <person name="Hanson S.J."/>
            <person name="Klenk H.-P."/>
            <person name="Labutti K."/>
            <person name="Lapidus A."/>
            <person name="Lindquist E."/>
            <person name="Lipzen A."/>
            <person name="Meier-Kolthoff J.P."/>
            <person name="Ohm R.A."/>
            <person name="Otillar R.P."/>
            <person name="Pangilinan J."/>
            <person name="Peng Y."/>
            <person name="Rokas A."/>
            <person name="Rosa C.A."/>
            <person name="Scheuner C."/>
            <person name="Sibirny A.A."/>
            <person name="Slot J.C."/>
            <person name="Stielow J.B."/>
            <person name="Sun H."/>
            <person name="Kurtzman C.P."/>
            <person name="Blackwell M."/>
            <person name="Jeffries T.W."/>
            <person name="Grigoriev I.V."/>
        </authorList>
    </citation>
    <scope>NUCLEOTIDE SEQUENCE [LARGE SCALE GENOMIC DNA]</scope>
    <source>
        <strain evidence="12">NRRL Y-17796</strain>
    </source>
</reference>
<name>A0A1E4TK55_9ASCO</name>
<dbReference type="EMBL" id="KV453841">
    <property type="protein sequence ID" value="ODV92131.1"/>
    <property type="molecule type" value="Genomic_DNA"/>
</dbReference>
<accession>A0A1E4TK55</accession>
<dbReference type="PANTHER" id="PTHR10805:SF0">
    <property type="entry name" value="COATOMER SUBUNIT EPSILON"/>
    <property type="match status" value="1"/>
</dbReference>
<keyword evidence="5" id="KW-0963">Cytoplasm</keyword>
<evidence type="ECO:0000256" key="1">
    <source>
        <dbReference type="ARBA" id="ARBA00004255"/>
    </source>
</evidence>
<dbReference type="InterPro" id="IPR006822">
    <property type="entry name" value="Coatomer_esu"/>
</dbReference>
<dbReference type="GO" id="GO:0015031">
    <property type="term" value="P:protein transport"/>
    <property type="evidence" value="ECO:0007669"/>
    <property type="project" value="UniProtKB-KW"/>
</dbReference>
<keyword evidence="4" id="KW-0813">Transport</keyword>
<dbReference type="GO" id="GO:0000139">
    <property type="term" value="C:Golgi membrane"/>
    <property type="evidence" value="ECO:0007669"/>
    <property type="project" value="UniProtKB-SubCell"/>
</dbReference>
<keyword evidence="12" id="KW-1185">Reference proteome</keyword>
<dbReference type="AlphaFoldDB" id="A0A1E4TK55"/>
<dbReference type="GO" id="GO:0006888">
    <property type="term" value="P:endoplasmic reticulum to Golgi vesicle-mediated transport"/>
    <property type="evidence" value="ECO:0007669"/>
    <property type="project" value="TreeGrafter"/>
</dbReference>
<dbReference type="SUPFAM" id="SSF48452">
    <property type="entry name" value="TPR-like"/>
    <property type="match status" value="1"/>
</dbReference>
<keyword evidence="7" id="KW-0653">Protein transport</keyword>
<comment type="subcellular location">
    <subcellularLocation>
        <location evidence="2">Cytoplasmic vesicle</location>
        <location evidence="2">COPI-coated vesicle membrane</location>
        <topology evidence="2">Peripheral membrane protein</topology>
        <orientation evidence="2">Cytoplasmic side</orientation>
    </subcellularLocation>
    <subcellularLocation>
        <location evidence="1">Golgi apparatus membrane</location>
        <topology evidence="1">Peripheral membrane protein</topology>
        <orientation evidence="1">Cytoplasmic side</orientation>
    </subcellularLocation>
</comment>
<evidence type="ECO:0000256" key="2">
    <source>
        <dbReference type="ARBA" id="ARBA00004347"/>
    </source>
</evidence>
<dbReference type="GO" id="GO:0006890">
    <property type="term" value="P:retrograde vesicle-mediated transport, Golgi to endoplasmic reticulum"/>
    <property type="evidence" value="ECO:0007669"/>
    <property type="project" value="InterPro"/>
</dbReference>
<dbReference type="GO" id="GO:0005198">
    <property type="term" value="F:structural molecule activity"/>
    <property type="evidence" value="ECO:0007669"/>
    <property type="project" value="InterPro"/>
</dbReference>
<keyword evidence="6" id="KW-0931">ER-Golgi transport</keyword>
<keyword evidence="8" id="KW-0333">Golgi apparatus</keyword>
<dbReference type="PANTHER" id="PTHR10805">
    <property type="entry name" value="COATOMER SUBUNIT EPSILON"/>
    <property type="match status" value="1"/>
</dbReference>
<evidence type="ECO:0000313" key="12">
    <source>
        <dbReference type="Proteomes" id="UP000095023"/>
    </source>
</evidence>
<keyword evidence="9" id="KW-0472">Membrane</keyword>
<dbReference type="Gene3D" id="1.25.40.10">
    <property type="entry name" value="Tetratricopeptide repeat domain"/>
    <property type="match status" value="1"/>
</dbReference>
<evidence type="ECO:0000256" key="8">
    <source>
        <dbReference type="ARBA" id="ARBA00023034"/>
    </source>
</evidence>
<proteinExistence type="inferred from homology"/>
<evidence type="ECO:0000256" key="3">
    <source>
        <dbReference type="ARBA" id="ARBA00008827"/>
    </source>
</evidence>
<evidence type="ECO:0000256" key="10">
    <source>
        <dbReference type="ARBA" id="ARBA00023329"/>
    </source>
</evidence>
<evidence type="ECO:0000256" key="7">
    <source>
        <dbReference type="ARBA" id="ARBA00022927"/>
    </source>
</evidence>
<evidence type="ECO:0000256" key="9">
    <source>
        <dbReference type="ARBA" id="ARBA00023136"/>
    </source>
</evidence>
<keyword evidence="10" id="KW-0968">Cytoplasmic vesicle</keyword>
<evidence type="ECO:0000256" key="4">
    <source>
        <dbReference type="ARBA" id="ARBA00022448"/>
    </source>
</evidence>
<evidence type="ECO:0000256" key="5">
    <source>
        <dbReference type="ARBA" id="ARBA00022490"/>
    </source>
</evidence>
<organism evidence="11 12">
    <name type="scientific">Tortispora caseinolytica NRRL Y-17796</name>
    <dbReference type="NCBI Taxonomy" id="767744"/>
    <lineage>
        <taxon>Eukaryota</taxon>
        <taxon>Fungi</taxon>
        <taxon>Dikarya</taxon>
        <taxon>Ascomycota</taxon>
        <taxon>Saccharomycotina</taxon>
        <taxon>Trigonopsidomycetes</taxon>
        <taxon>Trigonopsidales</taxon>
        <taxon>Trigonopsidaceae</taxon>
        <taxon>Tortispora</taxon>
    </lineage>
</organism>
<evidence type="ECO:0008006" key="13">
    <source>
        <dbReference type="Google" id="ProtNLM"/>
    </source>
</evidence>
<evidence type="ECO:0000256" key="6">
    <source>
        <dbReference type="ARBA" id="ARBA00022892"/>
    </source>
</evidence>
<dbReference type="InterPro" id="IPR011990">
    <property type="entry name" value="TPR-like_helical_dom_sf"/>
</dbReference>
<gene>
    <name evidence="11" type="ORF">CANCADRAFT_723</name>
</gene>
<dbReference type="OrthoDB" id="310217at2759"/>
<protein>
    <recommendedName>
        <fullName evidence="13">Coatomer subunit epsilon</fullName>
    </recommendedName>
</protein>